<comment type="caution">
    <text evidence="1">The sequence shown here is derived from an EMBL/GenBank/DDBJ whole genome shotgun (WGS) entry which is preliminary data.</text>
</comment>
<gene>
    <name evidence="1" type="ORF">EV385_0523</name>
</gene>
<protein>
    <submittedName>
        <fullName evidence="1">Uncharacterized protein</fullName>
    </submittedName>
</protein>
<accession>A0A4Q7ZFN0</accession>
<name>A0A4Q7ZFN0_9ACTN</name>
<evidence type="ECO:0000313" key="1">
    <source>
        <dbReference type="EMBL" id="RZU48799.1"/>
    </source>
</evidence>
<proteinExistence type="predicted"/>
<keyword evidence="2" id="KW-1185">Reference proteome</keyword>
<dbReference type="Proteomes" id="UP000292564">
    <property type="component" value="Unassembled WGS sequence"/>
</dbReference>
<dbReference type="EMBL" id="SHKY01000001">
    <property type="protein sequence ID" value="RZU48799.1"/>
    <property type="molecule type" value="Genomic_DNA"/>
</dbReference>
<organism evidence="1 2">
    <name type="scientific">Krasilnikovia cinnamomea</name>
    <dbReference type="NCBI Taxonomy" id="349313"/>
    <lineage>
        <taxon>Bacteria</taxon>
        <taxon>Bacillati</taxon>
        <taxon>Actinomycetota</taxon>
        <taxon>Actinomycetes</taxon>
        <taxon>Micromonosporales</taxon>
        <taxon>Micromonosporaceae</taxon>
        <taxon>Krasilnikovia</taxon>
    </lineage>
</organism>
<dbReference type="AlphaFoldDB" id="A0A4Q7ZFN0"/>
<evidence type="ECO:0000313" key="2">
    <source>
        <dbReference type="Proteomes" id="UP000292564"/>
    </source>
</evidence>
<sequence length="64" mass="6894">MAAFTTALRSLRDACRIAHDYDERINTDLIGLLLAIHGTVKTHLGIALDPADLDAPANPEQVTP</sequence>
<reference evidence="1 2" key="1">
    <citation type="submission" date="2019-02" db="EMBL/GenBank/DDBJ databases">
        <title>Sequencing the genomes of 1000 actinobacteria strains.</title>
        <authorList>
            <person name="Klenk H.-P."/>
        </authorList>
    </citation>
    <scope>NUCLEOTIDE SEQUENCE [LARGE SCALE GENOMIC DNA]</scope>
    <source>
        <strain evidence="1 2">DSM 45162</strain>
    </source>
</reference>
<dbReference type="RefSeq" id="WP_130507988.1">
    <property type="nucleotide sequence ID" value="NZ_SHKY01000001.1"/>
</dbReference>
<dbReference type="OrthoDB" id="3395285at2"/>